<evidence type="ECO:0000313" key="1">
    <source>
        <dbReference type="EMBL" id="CAG7828274.1"/>
    </source>
</evidence>
<dbReference type="Proteomes" id="UP000708208">
    <property type="component" value="Unassembled WGS sequence"/>
</dbReference>
<feature type="non-terminal residue" evidence="1">
    <location>
        <position position="1"/>
    </location>
</feature>
<keyword evidence="2" id="KW-1185">Reference proteome</keyword>
<gene>
    <name evidence="1" type="ORF">AFUS01_LOCUS38214</name>
</gene>
<evidence type="ECO:0000313" key="2">
    <source>
        <dbReference type="Proteomes" id="UP000708208"/>
    </source>
</evidence>
<proteinExistence type="predicted"/>
<dbReference type="EMBL" id="CAJVCH010546904">
    <property type="protein sequence ID" value="CAG7828274.1"/>
    <property type="molecule type" value="Genomic_DNA"/>
</dbReference>
<feature type="non-terminal residue" evidence="1">
    <location>
        <position position="105"/>
    </location>
</feature>
<reference evidence="1" key="1">
    <citation type="submission" date="2021-06" db="EMBL/GenBank/DDBJ databases">
        <authorList>
            <person name="Hodson N. C."/>
            <person name="Mongue J. A."/>
            <person name="Jaron S. K."/>
        </authorList>
    </citation>
    <scope>NUCLEOTIDE SEQUENCE</scope>
</reference>
<organism evidence="1 2">
    <name type="scientific">Allacma fusca</name>
    <dbReference type="NCBI Taxonomy" id="39272"/>
    <lineage>
        <taxon>Eukaryota</taxon>
        <taxon>Metazoa</taxon>
        <taxon>Ecdysozoa</taxon>
        <taxon>Arthropoda</taxon>
        <taxon>Hexapoda</taxon>
        <taxon>Collembola</taxon>
        <taxon>Symphypleona</taxon>
        <taxon>Sminthuridae</taxon>
        <taxon>Allacma</taxon>
    </lineage>
</organism>
<name>A0A8J2LTH2_9HEXA</name>
<comment type="caution">
    <text evidence="1">The sequence shown here is derived from an EMBL/GenBank/DDBJ whole genome shotgun (WGS) entry which is preliminary data.</text>
</comment>
<dbReference type="AlphaFoldDB" id="A0A8J2LTH2"/>
<sequence>LSVENPSPDLPVRGTFVKYHIRAFADFFREGDARLVNSNPYAIIDPAIGIHTLESLYRLSNMPANRTLDKLRVKWMEIDTLALSLHLFFNETTKMLLNNEAEDIL</sequence>
<accession>A0A8J2LTH2</accession>
<protein>
    <submittedName>
        <fullName evidence="1">Uncharacterized protein</fullName>
    </submittedName>
</protein>